<evidence type="ECO:0000259" key="4">
    <source>
        <dbReference type="PROSITE" id="PS51017"/>
    </source>
</evidence>
<gene>
    <name evidence="5" type="ORF">EPI10_013146</name>
</gene>
<dbReference type="GO" id="GO:0009909">
    <property type="term" value="P:regulation of flower development"/>
    <property type="evidence" value="ECO:0007669"/>
    <property type="project" value="InterPro"/>
</dbReference>
<comment type="caution">
    <text evidence="5">The sequence shown here is derived from an EMBL/GenBank/DDBJ whole genome shotgun (WGS) entry which is preliminary data.</text>
</comment>
<reference evidence="6" key="1">
    <citation type="journal article" date="2019" name="Plant Biotechnol. J.">
        <title>Genome sequencing of the Australian wild diploid species Gossypium australe highlights disease resistance and delayed gland morphogenesis.</title>
        <authorList>
            <person name="Cai Y."/>
            <person name="Cai X."/>
            <person name="Wang Q."/>
            <person name="Wang P."/>
            <person name="Zhang Y."/>
            <person name="Cai C."/>
            <person name="Xu Y."/>
            <person name="Wang K."/>
            <person name="Zhou Z."/>
            <person name="Wang C."/>
            <person name="Geng S."/>
            <person name="Li B."/>
            <person name="Dong Q."/>
            <person name="Hou Y."/>
            <person name="Wang H."/>
            <person name="Ai P."/>
            <person name="Liu Z."/>
            <person name="Yi F."/>
            <person name="Sun M."/>
            <person name="An G."/>
            <person name="Cheng J."/>
            <person name="Zhang Y."/>
            <person name="Shi Q."/>
            <person name="Xie Y."/>
            <person name="Shi X."/>
            <person name="Chang Y."/>
            <person name="Huang F."/>
            <person name="Chen Y."/>
            <person name="Hong S."/>
            <person name="Mi L."/>
            <person name="Sun Q."/>
            <person name="Zhang L."/>
            <person name="Zhou B."/>
            <person name="Peng R."/>
            <person name="Zhang X."/>
            <person name="Liu F."/>
        </authorList>
    </citation>
    <scope>NUCLEOTIDE SEQUENCE [LARGE SCALE GENOMIC DNA]</scope>
    <source>
        <strain evidence="6">cv. PA1801</strain>
    </source>
</reference>
<organism evidence="5 6">
    <name type="scientific">Gossypium australe</name>
    <dbReference type="NCBI Taxonomy" id="47621"/>
    <lineage>
        <taxon>Eukaryota</taxon>
        <taxon>Viridiplantae</taxon>
        <taxon>Streptophyta</taxon>
        <taxon>Embryophyta</taxon>
        <taxon>Tracheophyta</taxon>
        <taxon>Spermatophyta</taxon>
        <taxon>Magnoliopsida</taxon>
        <taxon>eudicotyledons</taxon>
        <taxon>Gunneridae</taxon>
        <taxon>Pentapetalae</taxon>
        <taxon>rosids</taxon>
        <taxon>malvids</taxon>
        <taxon>Malvales</taxon>
        <taxon>Malvaceae</taxon>
        <taxon>Malvoideae</taxon>
        <taxon>Gossypium</taxon>
    </lineage>
</organism>
<evidence type="ECO:0000256" key="2">
    <source>
        <dbReference type="ARBA" id="ARBA00023242"/>
    </source>
</evidence>
<dbReference type="Proteomes" id="UP000325315">
    <property type="component" value="Unassembled WGS sequence"/>
</dbReference>
<evidence type="ECO:0000256" key="3">
    <source>
        <dbReference type="PROSITE-ProRule" id="PRU00357"/>
    </source>
</evidence>
<dbReference type="PROSITE" id="PS51017">
    <property type="entry name" value="CCT"/>
    <property type="match status" value="1"/>
</dbReference>
<evidence type="ECO:0000313" key="6">
    <source>
        <dbReference type="Proteomes" id="UP000325315"/>
    </source>
</evidence>
<dbReference type="InterPro" id="IPR010402">
    <property type="entry name" value="CCT_domain"/>
</dbReference>
<dbReference type="GO" id="GO:0003700">
    <property type="term" value="F:DNA-binding transcription factor activity"/>
    <property type="evidence" value="ECO:0007669"/>
    <property type="project" value="TreeGrafter"/>
</dbReference>
<feature type="domain" description="CCT" evidence="4">
    <location>
        <begin position="197"/>
        <end position="239"/>
    </location>
</feature>
<dbReference type="GO" id="GO:0005634">
    <property type="term" value="C:nucleus"/>
    <property type="evidence" value="ECO:0007669"/>
    <property type="project" value="UniProtKB-SubCell"/>
</dbReference>
<dbReference type="AlphaFoldDB" id="A0A5B6UR33"/>
<keyword evidence="6" id="KW-1185">Reference proteome</keyword>
<dbReference type="Pfam" id="PF06203">
    <property type="entry name" value="CCT"/>
    <property type="match status" value="1"/>
</dbReference>
<keyword evidence="2 3" id="KW-0539">Nucleus</keyword>
<name>A0A5B6UR33_9ROSI</name>
<dbReference type="InterPro" id="IPR045281">
    <property type="entry name" value="CONSTANS-like"/>
</dbReference>
<proteinExistence type="predicted"/>
<comment type="subcellular location">
    <subcellularLocation>
        <location evidence="1 3">Nucleus</location>
    </subcellularLocation>
</comment>
<dbReference type="PANTHER" id="PTHR31319:SF114">
    <property type="entry name" value="OS12G0262400 PROTEIN"/>
    <property type="match status" value="1"/>
</dbReference>
<dbReference type="OrthoDB" id="153872at2759"/>
<dbReference type="EMBL" id="SMMG02000010">
    <property type="protein sequence ID" value="KAA3458542.1"/>
    <property type="molecule type" value="Genomic_DNA"/>
</dbReference>
<sequence>MKDGVIIHVSNQLSSLLISSGLCSLCSLPSLLRAMFGYPTIPRASSEFFSDSLTSPDVLTTSPLIFPTLCPVTAELFESVTEAFHSGSSSGSYNSPSSVTSCCTTTTQRRSLMQRSVSSHSLQIQKNGFHNCHLATSLNESIDSDSVPVRRVFSTGDLDQGNSMGQRNWRWESPLGSESNAIIEGMGRACRYSPQQKKERIERYRSKRNLRNFNKKIKYACRKTLADSRPRVRGRFVRNEEIEKINDHQVEWIHVNGEEEDDEKNWIAFIDSLSPNLINP</sequence>
<protein>
    <submittedName>
        <fullName evidence="5">Two-component response regulator-like APRR9</fullName>
    </submittedName>
</protein>
<accession>A0A5B6UR33</accession>
<dbReference type="PANTHER" id="PTHR31319">
    <property type="entry name" value="ZINC FINGER PROTEIN CONSTANS-LIKE 4"/>
    <property type="match status" value="1"/>
</dbReference>
<evidence type="ECO:0000313" key="5">
    <source>
        <dbReference type="EMBL" id="KAA3458542.1"/>
    </source>
</evidence>
<evidence type="ECO:0000256" key="1">
    <source>
        <dbReference type="ARBA" id="ARBA00004123"/>
    </source>
</evidence>